<protein>
    <recommendedName>
        <fullName evidence="1">RNase H type-1 domain-containing protein</fullName>
    </recommendedName>
</protein>
<dbReference type="EMBL" id="JBBPBM010000011">
    <property type="protein sequence ID" value="KAK8563615.1"/>
    <property type="molecule type" value="Genomic_DNA"/>
</dbReference>
<evidence type="ECO:0000313" key="2">
    <source>
        <dbReference type="EMBL" id="KAK8563615.1"/>
    </source>
</evidence>
<dbReference type="CDD" id="cd06222">
    <property type="entry name" value="RNase_H_like"/>
    <property type="match status" value="1"/>
</dbReference>
<dbReference type="PANTHER" id="PTHR47074:SF61">
    <property type="entry name" value="RNASE H TYPE-1 DOMAIN-CONTAINING PROTEIN"/>
    <property type="match status" value="1"/>
</dbReference>
<proteinExistence type="predicted"/>
<accession>A0ABR2EP27</accession>
<evidence type="ECO:0000313" key="3">
    <source>
        <dbReference type="Proteomes" id="UP001472677"/>
    </source>
</evidence>
<gene>
    <name evidence="2" type="ORF">V6N12_035760</name>
</gene>
<dbReference type="Proteomes" id="UP001472677">
    <property type="component" value="Unassembled WGS sequence"/>
</dbReference>
<dbReference type="Pfam" id="PF13456">
    <property type="entry name" value="RVT_3"/>
    <property type="match status" value="1"/>
</dbReference>
<feature type="domain" description="RNase H type-1" evidence="1">
    <location>
        <begin position="58"/>
        <end position="161"/>
    </location>
</feature>
<organism evidence="2 3">
    <name type="scientific">Hibiscus sabdariffa</name>
    <name type="common">roselle</name>
    <dbReference type="NCBI Taxonomy" id="183260"/>
    <lineage>
        <taxon>Eukaryota</taxon>
        <taxon>Viridiplantae</taxon>
        <taxon>Streptophyta</taxon>
        <taxon>Embryophyta</taxon>
        <taxon>Tracheophyta</taxon>
        <taxon>Spermatophyta</taxon>
        <taxon>Magnoliopsida</taxon>
        <taxon>eudicotyledons</taxon>
        <taxon>Gunneridae</taxon>
        <taxon>Pentapetalae</taxon>
        <taxon>rosids</taxon>
        <taxon>malvids</taxon>
        <taxon>Malvales</taxon>
        <taxon>Malvaceae</taxon>
        <taxon>Malvoideae</taxon>
        <taxon>Hibiscus</taxon>
    </lineage>
</organism>
<keyword evidence="3" id="KW-1185">Reference proteome</keyword>
<dbReference type="InterPro" id="IPR044730">
    <property type="entry name" value="RNase_H-like_dom_plant"/>
</dbReference>
<comment type="caution">
    <text evidence="2">The sequence shown here is derived from an EMBL/GenBank/DDBJ whole genome shotgun (WGS) entry which is preliminary data.</text>
</comment>
<dbReference type="PANTHER" id="PTHR47074">
    <property type="entry name" value="BNAC02G40300D PROTEIN"/>
    <property type="match status" value="1"/>
</dbReference>
<dbReference type="InterPro" id="IPR052929">
    <property type="entry name" value="RNase_H-like_EbsB-rel"/>
</dbReference>
<reference evidence="2 3" key="1">
    <citation type="journal article" date="2024" name="G3 (Bethesda)">
        <title>Genome assembly of Hibiscus sabdariffa L. provides insights into metabolisms of medicinal natural products.</title>
        <authorList>
            <person name="Kim T."/>
        </authorList>
    </citation>
    <scope>NUCLEOTIDE SEQUENCE [LARGE SCALE GENOMIC DNA]</scope>
    <source>
        <strain evidence="2">TK-2024</strain>
        <tissue evidence="2">Old leaves</tissue>
    </source>
</reference>
<evidence type="ECO:0000259" key="1">
    <source>
        <dbReference type="Pfam" id="PF13456"/>
    </source>
</evidence>
<dbReference type="InterPro" id="IPR002156">
    <property type="entry name" value="RNaseH_domain"/>
</dbReference>
<sequence>MAGLREMTAAEFLRVMIHKGRMRGTIVIGRRMLRLSSIWRQYYFDLEVNFGYVSNQEILKSEGHVLAAGSQLNSNILDPTTTHAISTLQALKFASDIGFHKIVLEGDSFTVIKKLRSFVEDISFLTAVISEAKARLGDFHVSYCSFVLRMANQIAHAMAKEGWNVA</sequence>
<name>A0ABR2EP27_9ROSI</name>